<feature type="transmembrane region" description="Helical" evidence="8">
    <location>
        <begin position="261"/>
        <end position="281"/>
    </location>
</feature>
<feature type="transmembrane region" description="Helical" evidence="8">
    <location>
        <begin position="428"/>
        <end position="449"/>
    </location>
</feature>
<comment type="subcellular location">
    <subcellularLocation>
        <location evidence="1">Membrane</location>
        <topology evidence="1">Multi-pass membrane protein</topology>
    </subcellularLocation>
</comment>
<name>A0A267EYA9_9PLAT</name>
<feature type="transmembrane region" description="Helical" evidence="8">
    <location>
        <begin position="359"/>
        <end position="378"/>
    </location>
</feature>
<dbReference type="InterPro" id="IPR002259">
    <property type="entry name" value="Eqnu_transpt"/>
</dbReference>
<accession>A0A267EYA9</accession>
<comment type="similarity">
    <text evidence="2">Belongs to the SLC29A/ENT transporter (TC 2.A.57) family.</text>
</comment>
<dbReference type="PIRSF" id="PIRSF016379">
    <property type="entry name" value="ENT"/>
    <property type="match status" value="1"/>
</dbReference>
<evidence type="ECO:0000256" key="7">
    <source>
        <dbReference type="SAM" id="MobiDB-lite"/>
    </source>
</evidence>
<evidence type="ECO:0000313" key="9">
    <source>
        <dbReference type="EMBL" id="PAA66498.1"/>
    </source>
</evidence>
<keyword evidence="5 8" id="KW-1133">Transmembrane helix</keyword>
<keyword evidence="10" id="KW-1185">Reference proteome</keyword>
<evidence type="ECO:0000256" key="6">
    <source>
        <dbReference type="ARBA" id="ARBA00023136"/>
    </source>
</evidence>
<feature type="transmembrane region" description="Helical" evidence="8">
    <location>
        <begin position="461"/>
        <end position="486"/>
    </location>
</feature>
<feature type="transmembrane region" description="Helical" evidence="8">
    <location>
        <begin position="162"/>
        <end position="181"/>
    </location>
</feature>
<evidence type="ECO:0000256" key="8">
    <source>
        <dbReference type="SAM" id="Phobius"/>
    </source>
</evidence>
<protein>
    <recommendedName>
        <fullName evidence="11">Equilibrative nucleoside transporter 1</fullName>
    </recommendedName>
</protein>
<dbReference type="PRINTS" id="PR01130">
    <property type="entry name" value="DERENTRNSPRT"/>
</dbReference>
<feature type="compositionally biased region" description="Basic residues" evidence="7">
    <location>
        <begin position="1"/>
        <end position="10"/>
    </location>
</feature>
<evidence type="ECO:0000256" key="3">
    <source>
        <dbReference type="ARBA" id="ARBA00022448"/>
    </source>
</evidence>
<feature type="compositionally biased region" description="Acidic residues" evidence="7">
    <location>
        <begin position="21"/>
        <end position="33"/>
    </location>
</feature>
<dbReference type="PANTHER" id="PTHR10332">
    <property type="entry name" value="EQUILIBRATIVE NUCLEOSIDE TRANSPORTER"/>
    <property type="match status" value="1"/>
</dbReference>
<gene>
    <name evidence="9" type="ORF">BOX15_Mlig002282g1</name>
</gene>
<organism evidence="9 10">
    <name type="scientific">Macrostomum lignano</name>
    <dbReference type="NCBI Taxonomy" id="282301"/>
    <lineage>
        <taxon>Eukaryota</taxon>
        <taxon>Metazoa</taxon>
        <taxon>Spiralia</taxon>
        <taxon>Lophotrochozoa</taxon>
        <taxon>Platyhelminthes</taxon>
        <taxon>Rhabditophora</taxon>
        <taxon>Macrostomorpha</taxon>
        <taxon>Macrostomida</taxon>
        <taxon>Macrostomidae</taxon>
        <taxon>Macrostomum</taxon>
    </lineage>
</organism>
<feature type="transmembrane region" description="Helical" evidence="8">
    <location>
        <begin position="326"/>
        <end position="347"/>
    </location>
</feature>
<evidence type="ECO:0000256" key="5">
    <source>
        <dbReference type="ARBA" id="ARBA00022989"/>
    </source>
</evidence>
<feature type="transmembrane region" description="Helical" evidence="8">
    <location>
        <begin position="227"/>
        <end position="249"/>
    </location>
</feature>
<dbReference type="AlphaFoldDB" id="A0A267EYA9"/>
<dbReference type="GO" id="GO:0005886">
    <property type="term" value="C:plasma membrane"/>
    <property type="evidence" value="ECO:0007669"/>
    <property type="project" value="TreeGrafter"/>
</dbReference>
<feature type="non-terminal residue" evidence="9">
    <location>
        <position position="1"/>
    </location>
</feature>
<evidence type="ECO:0000256" key="2">
    <source>
        <dbReference type="ARBA" id="ARBA00007965"/>
    </source>
</evidence>
<sequence length="490" mass="51954">GPCAMPKRRHQPEQPLPVNCDEVDDSEQLDSDEAIGNTDNNVDASDNSVTTPLLNGAGSESVHLYYSGCAGGGRGSQDSFNAALFLFFFLGIGSLLPWNFFTTAKGYFNFKLRNVSADSTEDGGGTTYLQLTFENYLAVFSNLPNIVFTLANAAVTKRIGQATRLLAGLCLMIAVFAATAAFVCVDTDDYQTAFFWCTMASVMAVNIGAALVQGSLFGLAAMFPHKYVTALMQGQASGGVTAALVYIASLSLGSGALSAGLVYFVSATCVLLLCLLAYLALRRLPFVREQVNRSQSISYDSSLPSAGSSLSLSGQPATWRRALSDLAWPALSVFMVFAVSLSLYPALLSSVSSVARPDSLYFVPLACFLAFNAADLLGRCFVSFSLPSSNRLLAGLALLRLVFVPLFLACNYQPRRQWAIPPAFTSDAALPILVSLFGLSNGYLGALSMTRGAAAAEIQNAELYGALMSFFLTLGLGTGSAASFVFTTLL</sequence>
<feature type="transmembrane region" description="Helical" evidence="8">
    <location>
        <begin position="390"/>
        <end position="408"/>
    </location>
</feature>
<feature type="transmembrane region" description="Helical" evidence="8">
    <location>
        <begin position="136"/>
        <end position="155"/>
    </location>
</feature>
<evidence type="ECO:0000256" key="4">
    <source>
        <dbReference type="ARBA" id="ARBA00022692"/>
    </source>
</evidence>
<dbReference type="OrthoDB" id="46396at2759"/>
<evidence type="ECO:0008006" key="11">
    <source>
        <dbReference type="Google" id="ProtNLM"/>
    </source>
</evidence>
<dbReference type="Pfam" id="PF01733">
    <property type="entry name" value="Nucleoside_tran"/>
    <property type="match status" value="1"/>
</dbReference>
<reference evidence="9 10" key="1">
    <citation type="submission" date="2017-06" db="EMBL/GenBank/DDBJ databases">
        <title>A platform for efficient transgenesis in Macrostomum lignano, a flatworm model organism for stem cell research.</title>
        <authorList>
            <person name="Berezikov E."/>
        </authorList>
    </citation>
    <scope>NUCLEOTIDE SEQUENCE [LARGE SCALE GENOMIC DNA]</scope>
    <source>
        <strain evidence="9">DV1</strain>
        <tissue evidence="9">Whole organism</tissue>
    </source>
</reference>
<keyword evidence="4 8" id="KW-0812">Transmembrane</keyword>
<feature type="transmembrane region" description="Helical" evidence="8">
    <location>
        <begin position="193"/>
        <end position="220"/>
    </location>
</feature>
<feature type="transmembrane region" description="Helical" evidence="8">
    <location>
        <begin position="82"/>
        <end position="101"/>
    </location>
</feature>
<evidence type="ECO:0000313" key="10">
    <source>
        <dbReference type="Proteomes" id="UP000215902"/>
    </source>
</evidence>
<evidence type="ECO:0000256" key="1">
    <source>
        <dbReference type="ARBA" id="ARBA00004141"/>
    </source>
</evidence>
<keyword evidence="3" id="KW-0813">Transport</keyword>
<dbReference type="PANTHER" id="PTHR10332:SF88">
    <property type="entry name" value="EQUILIBRATIVE NUCLEOSIDE TRANSPORTER 1, ISOFORM A"/>
    <property type="match status" value="1"/>
</dbReference>
<comment type="caution">
    <text evidence="9">The sequence shown here is derived from an EMBL/GenBank/DDBJ whole genome shotgun (WGS) entry which is preliminary data.</text>
</comment>
<dbReference type="GO" id="GO:0005337">
    <property type="term" value="F:nucleoside transmembrane transporter activity"/>
    <property type="evidence" value="ECO:0007669"/>
    <property type="project" value="InterPro"/>
</dbReference>
<dbReference type="EMBL" id="NIVC01001554">
    <property type="protein sequence ID" value="PAA66498.1"/>
    <property type="molecule type" value="Genomic_DNA"/>
</dbReference>
<proteinExistence type="inferred from homology"/>
<feature type="region of interest" description="Disordered" evidence="7">
    <location>
        <begin position="1"/>
        <end position="50"/>
    </location>
</feature>
<keyword evidence="6 8" id="KW-0472">Membrane</keyword>
<feature type="compositionally biased region" description="Polar residues" evidence="7">
    <location>
        <begin position="37"/>
        <end position="50"/>
    </location>
</feature>
<dbReference type="Proteomes" id="UP000215902">
    <property type="component" value="Unassembled WGS sequence"/>
</dbReference>